<dbReference type="Gene3D" id="1.20.1250.40">
    <property type="match status" value="1"/>
</dbReference>
<evidence type="ECO:0000256" key="2">
    <source>
        <dbReference type="ARBA" id="ARBA00006898"/>
    </source>
</evidence>
<dbReference type="Proteomes" id="UP000242875">
    <property type="component" value="Unassembled WGS sequence"/>
</dbReference>
<sequence>MEVVDERAALLSNYEVAAFLKEQTELQKNFGAEHSNLGGLNFWGENLLTVQFETSDYLSKTACSTQDARQVQDFLAIFKQYPLTKAERLEILNSRPRNIVELVVLIEECEERFGQQDLEGILDKIAQVLPRDETQDELMDDEEEAEGPITNGHAHLPNGNAEEYEIKYEDTEMAHPDECVQEGDELVDDAGRDSDGDAQDDEE</sequence>
<dbReference type="EMBL" id="MVBO01000177">
    <property type="protein sequence ID" value="OZJ02200.1"/>
    <property type="molecule type" value="Genomic_DNA"/>
</dbReference>
<keyword evidence="6" id="KW-0539">Nucleus</keyword>
<dbReference type="InterPro" id="IPR006590">
    <property type="entry name" value="RNA_pol_Rpb4/RPC9_core"/>
</dbReference>
<keyword evidence="5" id="KW-0804">Transcription</keyword>
<evidence type="ECO:0000256" key="6">
    <source>
        <dbReference type="ARBA" id="ARBA00023242"/>
    </source>
</evidence>
<dbReference type="AlphaFoldDB" id="A0A261XV22"/>
<evidence type="ECO:0000256" key="1">
    <source>
        <dbReference type="ARBA" id="ARBA00004123"/>
    </source>
</evidence>
<dbReference type="InterPro" id="IPR005574">
    <property type="entry name" value="Rpb4/RPC9"/>
</dbReference>
<feature type="domain" description="RNA polymerase Rpb4/RPC9 core" evidence="8">
    <location>
        <begin position="1"/>
        <end position="132"/>
    </location>
</feature>
<dbReference type="InterPro" id="IPR010997">
    <property type="entry name" value="HRDC-like_sf"/>
</dbReference>
<dbReference type="SMART" id="SM00657">
    <property type="entry name" value="RPOL4c"/>
    <property type="match status" value="1"/>
</dbReference>
<keyword evidence="10" id="KW-1185">Reference proteome</keyword>
<feature type="region of interest" description="Disordered" evidence="7">
    <location>
        <begin position="135"/>
        <end position="203"/>
    </location>
</feature>
<gene>
    <name evidence="9" type="ORF">BZG36_04750</name>
</gene>
<keyword evidence="4" id="KW-0240">DNA-directed RNA polymerase</keyword>
<dbReference type="OrthoDB" id="1746530at2759"/>
<organism evidence="9 10">
    <name type="scientific">Bifiguratus adelaidae</name>
    <dbReference type="NCBI Taxonomy" id="1938954"/>
    <lineage>
        <taxon>Eukaryota</taxon>
        <taxon>Fungi</taxon>
        <taxon>Fungi incertae sedis</taxon>
        <taxon>Mucoromycota</taxon>
        <taxon>Mucoromycotina</taxon>
        <taxon>Endogonomycetes</taxon>
        <taxon>Endogonales</taxon>
        <taxon>Endogonales incertae sedis</taxon>
        <taxon>Bifiguratus</taxon>
    </lineage>
</organism>
<comment type="subcellular location">
    <subcellularLocation>
        <location evidence="1">Nucleus</location>
    </subcellularLocation>
</comment>
<feature type="compositionally biased region" description="Acidic residues" evidence="7">
    <location>
        <begin position="135"/>
        <end position="146"/>
    </location>
</feature>
<evidence type="ECO:0000259" key="8">
    <source>
        <dbReference type="SMART" id="SM00657"/>
    </source>
</evidence>
<dbReference type="PANTHER" id="PTHR15561:SF0">
    <property type="entry name" value="DNA-DIRECTED RNA POLYMERASE III SUBUNIT RPC9"/>
    <property type="match status" value="1"/>
</dbReference>
<dbReference type="GO" id="GO:0005666">
    <property type="term" value="C:RNA polymerase III complex"/>
    <property type="evidence" value="ECO:0007669"/>
    <property type="project" value="InterPro"/>
</dbReference>
<reference evidence="9 10" key="1">
    <citation type="journal article" date="2017" name="Mycologia">
        <title>Bifiguratus adelaidae, gen. et sp. nov., a new member of Mucoromycotina in endophytic and soil-dwelling habitats.</title>
        <authorList>
            <person name="Torres-Cruz T.J."/>
            <person name="Billingsley Tobias T.L."/>
            <person name="Almatruk M."/>
            <person name="Hesse C."/>
            <person name="Kuske C.R."/>
            <person name="Desiro A."/>
            <person name="Benucci G.M."/>
            <person name="Bonito G."/>
            <person name="Stajich J.E."/>
            <person name="Dunlap C."/>
            <person name="Arnold A.E."/>
            <person name="Porras-Alfaro A."/>
        </authorList>
    </citation>
    <scope>NUCLEOTIDE SEQUENCE [LARGE SCALE GENOMIC DNA]</scope>
    <source>
        <strain evidence="9 10">AZ0501</strain>
    </source>
</reference>
<dbReference type="GO" id="GO:0006384">
    <property type="term" value="P:transcription initiation at RNA polymerase III promoter"/>
    <property type="evidence" value="ECO:0007669"/>
    <property type="project" value="InterPro"/>
</dbReference>
<feature type="compositionally biased region" description="Basic and acidic residues" evidence="7">
    <location>
        <begin position="164"/>
        <end position="178"/>
    </location>
</feature>
<comment type="similarity">
    <text evidence="2">Belongs to the eukaryotic RPC9 RNA polymerase subunit family.</text>
</comment>
<dbReference type="SUPFAM" id="SSF47819">
    <property type="entry name" value="HRDC-like"/>
    <property type="match status" value="1"/>
</dbReference>
<dbReference type="InterPro" id="IPR038324">
    <property type="entry name" value="Rpb4/RPC9_sf"/>
</dbReference>
<evidence type="ECO:0000313" key="9">
    <source>
        <dbReference type="EMBL" id="OZJ02200.1"/>
    </source>
</evidence>
<evidence type="ECO:0000256" key="3">
    <source>
        <dbReference type="ARBA" id="ARBA00016672"/>
    </source>
</evidence>
<dbReference type="Pfam" id="PF03874">
    <property type="entry name" value="RNA_pol_Rpb4"/>
    <property type="match status" value="1"/>
</dbReference>
<dbReference type="PANTHER" id="PTHR15561">
    <property type="entry name" value="CALCITONIN GENE-RELATED PEPTIDE-RECEPTOR COMPONENT PROTEIN"/>
    <property type="match status" value="1"/>
</dbReference>
<comment type="caution">
    <text evidence="9">The sequence shown here is derived from an EMBL/GenBank/DDBJ whole genome shotgun (WGS) entry which is preliminary data.</text>
</comment>
<dbReference type="InterPro" id="IPR038846">
    <property type="entry name" value="RPC9"/>
</dbReference>
<evidence type="ECO:0000256" key="7">
    <source>
        <dbReference type="SAM" id="MobiDB-lite"/>
    </source>
</evidence>
<accession>A0A261XV22</accession>
<feature type="compositionally biased region" description="Acidic residues" evidence="7">
    <location>
        <begin position="179"/>
        <end position="188"/>
    </location>
</feature>
<evidence type="ECO:0000256" key="4">
    <source>
        <dbReference type="ARBA" id="ARBA00022478"/>
    </source>
</evidence>
<evidence type="ECO:0000256" key="5">
    <source>
        <dbReference type="ARBA" id="ARBA00023163"/>
    </source>
</evidence>
<dbReference type="GO" id="GO:0000166">
    <property type="term" value="F:nucleotide binding"/>
    <property type="evidence" value="ECO:0007669"/>
    <property type="project" value="InterPro"/>
</dbReference>
<evidence type="ECO:0000313" key="10">
    <source>
        <dbReference type="Proteomes" id="UP000242875"/>
    </source>
</evidence>
<proteinExistence type="inferred from homology"/>
<name>A0A261XV22_9FUNG</name>
<protein>
    <recommendedName>
        <fullName evidence="3">DNA-directed RNA polymerase III subunit RPC9</fullName>
    </recommendedName>
</protein>